<keyword evidence="1" id="KW-0812">Transmembrane</keyword>
<dbReference type="AlphaFoldDB" id="A0A5N7D5W2"/>
<dbReference type="EMBL" id="ML736796">
    <property type="protein sequence ID" value="KAE8401795.1"/>
    <property type="molecule type" value="Genomic_DNA"/>
</dbReference>
<organism evidence="2 3">
    <name type="scientific">Aspergillus pseudonomiae</name>
    <dbReference type="NCBI Taxonomy" id="1506151"/>
    <lineage>
        <taxon>Eukaryota</taxon>
        <taxon>Fungi</taxon>
        <taxon>Dikarya</taxon>
        <taxon>Ascomycota</taxon>
        <taxon>Pezizomycotina</taxon>
        <taxon>Eurotiomycetes</taxon>
        <taxon>Eurotiomycetidae</taxon>
        <taxon>Eurotiales</taxon>
        <taxon>Aspergillaceae</taxon>
        <taxon>Aspergillus</taxon>
        <taxon>Aspergillus subgen. Circumdati</taxon>
    </lineage>
</organism>
<dbReference type="OrthoDB" id="10502367at2759"/>
<dbReference type="RefSeq" id="XP_031939114.1">
    <property type="nucleotide sequence ID" value="XM_032079329.1"/>
</dbReference>
<proteinExistence type="predicted"/>
<gene>
    <name evidence="2" type="ORF">BDV37DRAFT_170237</name>
</gene>
<evidence type="ECO:0000313" key="2">
    <source>
        <dbReference type="EMBL" id="KAE8401795.1"/>
    </source>
</evidence>
<dbReference type="Proteomes" id="UP000325579">
    <property type="component" value="Unassembled WGS sequence"/>
</dbReference>
<keyword evidence="3" id="KW-1185">Reference proteome</keyword>
<accession>A0A5N7D5W2</accession>
<name>A0A5N7D5W2_9EURO</name>
<evidence type="ECO:0000256" key="1">
    <source>
        <dbReference type="SAM" id="Phobius"/>
    </source>
</evidence>
<dbReference type="GeneID" id="43664020"/>
<feature type="transmembrane region" description="Helical" evidence="1">
    <location>
        <begin position="44"/>
        <end position="67"/>
    </location>
</feature>
<keyword evidence="1" id="KW-1133">Transmembrane helix</keyword>
<sequence length="76" mass="8601">MWQCTRANKINCNRGCHGCHEKPSRMCGLLHVTTLHSARPTAPFFRLLVLLGPIFFPVISQSFIFLLPPLLSVGFY</sequence>
<protein>
    <submittedName>
        <fullName evidence="2">Uncharacterized protein</fullName>
    </submittedName>
</protein>
<keyword evidence="1" id="KW-0472">Membrane</keyword>
<evidence type="ECO:0000313" key="3">
    <source>
        <dbReference type="Proteomes" id="UP000325579"/>
    </source>
</evidence>
<reference evidence="2 3" key="1">
    <citation type="submission" date="2019-04" db="EMBL/GenBank/DDBJ databases">
        <authorList>
            <consortium name="DOE Joint Genome Institute"/>
            <person name="Mondo S."/>
            <person name="Kjaerbolling I."/>
            <person name="Vesth T."/>
            <person name="Frisvad J.C."/>
            <person name="Nybo J.L."/>
            <person name="Theobald S."/>
            <person name="Kildgaard S."/>
            <person name="Isbrandt T."/>
            <person name="Kuo A."/>
            <person name="Sato A."/>
            <person name="Lyhne E.K."/>
            <person name="Kogle M.E."/>
            <person name="Wiebenga A."/>
            <person name="Kun R.S."/>
            <person name="Lubbers R.J."/>
            <person name="Makela M.R."/>
            <person name="Barry K."/>
            <person name="Chovatia M."/>
            <person name="Clum A."/>
            <person name="Daum C."/>
            <person name="Haridas S."/>
            <person name="He G."/>
            <person name="LaButti K."/>
            <person name="Lipzen A."/>
            <person name="Riley R."/>
            <person name="Salamov A."/>
            <person name="Simmons B.A."/>
            <person name="Magnuson J.K."/>
            <person name="Henrissat B."/>
            <person name="Mortensen U.H."/>
            <person name="Larsen T.O."/>
            <person name="Devries R.P."/>
            <person name="Grigoriev I.V."/>
            <person name="Machida M."/>
            <person name="Baker S.E."/>
            <person name="Andersen M.R."/>
            <person name="Cantor M.N."/>
            <person name="Hua S.X."/>
        </authorList>
    </citation>
    <scope>NUCLEOTIDE SEQUENCE [LARGE SCALE GENOMIC DNA]</scope>
    <source>
        <strain evidence="2 3">CBS 119388</strain>
    </source>
</reference>